<dbReference type="Pfam" id="PF17759">
    <property type="entry name" value="tRNA_synthFbeta"/>
    <property type="match status" value="1"/>
</dbReference>
<keyword evidence="13" id="KW-0460">Magnesium</keyword>
<comment type="cofactor">
    <cofactor evidence="1">
        <name>Mg(2+)</name>
        <dbReference type="ChEBI" id="CHEBI:18420"/>
    </cofactor>
</comment>
<dbReference type="Gene3D" id="3.30.56.10">
    <property type="match status" value="2"/>
</dbReference>
<sequence>MVVAEILSAEKHPDADRLQVCQVNVGKEQPLTVVCGAANARAGLKTACALVGALLPADFQIKQAKVRGVESFGMLCSSKELGLPGDAAGILELPADAPVGQPLRQWLNLDDSLITLKLTPNRGDCLSLHGIAREVAALADVPLIPVDMAAVAPACADTYPISIAAEAACPRYCGRVIRGIDANATSPRWMVERLERSGLRAIHPVVDVTNYVLLELGEPMHAFDLAKLQGGIHVRMGRAGEQLVLLNDQTITLAEDTLAIADAAGALALAGIMGGAASAVSGATSDIFLEAAHFHPDAIAGRARRYGLSTDSSHRFERGVDPVLPRLAMERATRLILDICGGECGPISEVGPGAPARAAIAFRPARARRLLGFDLADAAIRGILQRLDLEVAGEGENWSVAIPSHRFDLNGEVDLIEEIARVHGYDGIPSAAPRGQASLLPAEDGNAPARPEKLVVARGYQEIITYSFISEELDRDFRATGATLPLLNPIASQMGVMRGSLMAGLIQALKHNLNHGQERLRLFEIGRVFLSADADAQPRNAAGLA</sequence>
<evidence type="ECO:0000313" key="21">
    <source>
        <dbReference type="EMBL" id="EFK95315.1"/>
    </source>
</evidence>
<dbReference type="InterPro" id="IPR012340">
    <property type="entry name" value="NA-bd_OB-fold"/>
</dbReference>
<dbReference type="GO" id="GO:0000287">
    <property type="term" value="F:magnesium ion binding"/>
    <property type="evidence" value="ECO:0007669"/>
    <property type="project" value="InterPro"/>
</dbReference>
<dbReference type="EMBL" id="ADZX01000809">
    <property type="protein sequence ID" value="EFK95315.1"/>
    <property type="molecule type" value="Genomic_DNA"/>
</dbReference>
<evidence type="ECO:0000256" key="10">
    <source>
        <dbReference type="ARBA" id="ARBA00022723"/>
    </source>
</evidence>
<feature type="non-terminal residue" evidence="21">
    <location>
        <position position="545"/>
    </location>
</feature>
<evidence type="ECO:0000256" key="13">
    <source>
        <dbReference type="ARBA" id="ARBA00022842"/>
    </source>
</evidence>
<dbReference type="PANTHER" id="PTHR10947">
    <property type="entry name" value="PHENYLALANYL-TRNA SYNTHETASE BETA CHAIN AND LEUCINE-RICH REPEAT-CONTAINING PROTEIN 47"/>
    <property type="match status" value="1"/>
</dbReference>
<gene>
    <name evidence="21" type="ORF">LDC_2681</name>
</gene>
<comment type="similarity">
    <text evidence="3">Belongs to the phenylalanyl-tRNA synthetase beta subunit family. Type 1 subfamily.</text>
</comment>
<keyword evidence="9" id="KW-0436">Ligase</keyword>
<dbReference type="GO" id="GO:0009328">
    <property type="term" value="C:phenylalanine-tRNA ligase complex"/>
    <property type="evidence" value="ECO:0007669"/>
    <property type="project" value="TreeGrafter"/>
</dbReference>
<dbReference type="SMART" id="SM00874">
    <property type="entry name" value="B5"/>
    <property type="match status" value="1"/>
</dbReference>
<evidence type="ECO:0000259" key="19">
    <source>
        <dbReference type="PROSITE" id="PS50886"/>
    </source>
</evidence>
<evidence type="ECO:0000256" key="12">
    <source>
        <dbReference type="ARBA" id="ARBA00022840"/>
    </source>
</evidence>
<dbReference type="Pfam" id="PF03484">
    <property type="entry name" value="B5"/>
    <property type="match status" value="1"/>
</dbReference>
<dbReference type="InterPro" id="IPR045060">
    <property type="entry name" value="Phe-tRNA-ligase_IIc_bsu"/>
</dbReference>
<dbReference type="HAMAP" id="MF_00283">
    <property type="entry name" value="Phe_tRNA_synth_beta1"/>
    <property type="match status" value="1"/>
</dbReference>
<dbReference type="InterPro" id="IPR002547">
    <property type="entry name" value="tRNA-bd_dom"/>
</dbReference>
<dbReference type="SMART" id="SM00873">
    <property type="entry name" value="B3_4"/>
    <property type="match status" value="1"/>
</dbReference>
<dbReference type="InterPro" id="IPR005146">
    <property type="entry name" value="B3/B4_tRNA-bd"/>
</dbReference>
<comment type="caution">
    <text evidence="21">The sequence shown here is derived from an EMBL/GenBank/DDBJ whole genome shotgun (WGS) entry which is preliminary data.</text>
</comment>
<dbReference type="SUPFAM" id="SSF46955">
    <property type="entry name" value="Putative DNA-binding domain"/>
    <property type="match status" value="1"/>
</dbReference>
<keyword evidence="11" id="KW-0547">Nucleotide-binding</keyword>
<evidence type="ECO:0000256" key="15">
    <source>
        <dbReference type="ARBA" id="ARBA00022917"/>
    </source>
</evidence>
<dbReference type="PROSITE" id="PS51483">
    <property type="entry name" value="B5"/>
    <property type="match status" value="1"/>
</dbReference>
<keyword evidence="8" id="KW-0820">tRNA-binding</keyword>
<name>D9PMA3_9ZZZZ</name>
<evidence type="ECO:0000259" key="20">
    <source>
        <dbReference type="PROSITE" id="PS51483"/>
    </source>
</evidence>
<dbReference type="InterPro" id="IPR041616">
    <property type="entry name" value="PheRS_beta_core"/>
</dbReference>
<accession>D9PMA3</accession>
<dbReference type="InterPro" id="IPR033714">
    <property type="entry name" value="tRNA_bind_bactPheRS"/>
</dbReference>
<dbReference type="Gene3D" id="3.50.40.10">
    <property type="entry name" value="Phenylalanyl-trna Synthetase, Chain B, domain 3"/>
    <property type="match status" value="1"/>
</dbReference>
<reference evidence="21" key="2">
    <citation type="journal article" date="2011" name="Microb. Ecol.">
        <title>Taxonomic and Functional Metagenomic Profiling of the Microbial Community in the Anoxic Sediment of a Sub-saline Shallow Lake (Laguna de Carrizo, Central Spain).</title>
        <authorList>
            <person name="Ferrer M."/>
            <person name="Guazzaroni M.E."/>
            <person name="Richter M."/>
            <person name="Garcia-Salamanca A."/>
            <person name="Yarza P."/>
            <person name="Suarez-Suarez A."/>
            <person name="Solano J."/>
            <person name="Alcaide M."/>
            <person name="van Dillewijn P."/>
            <person name="Molina-Henares M.A."/>
            <person name="Lopez-Cortes N."/>
            <person name="Al-Ramahi Y."/>
            <person name="Guerrero C."/>
            <person name="Acosta A."/>
            <person name="de Eugenio L.I."/>
            <person name="Martinez V."/>
            <person name="Marques S."/>
            <person name="Rojo F."/>
            <person name="Santero E."/>
            <person name="Genilloud O."/>
            <person name="Perez-Perez J."/>
            <person name="Rossello-Mora R."/>
            <person name="Ramos J.L."/>
        </authorList>
    </citation>
    <scope>NUCLEOTIDE SEQUENCE</scope>
</reference>
<dbReference type="SUPFAM" id="SSF50249">
    <property type="entry name" value="Nucleic acid-binding proteins"/>
    <property type="match status" value="1"/>
</dbReference>
<dbReference type="InterPro" id="IPR004532">
    <property type="entry name" value="Phe-tRNA-ligase_IIc_bsu_bact"/>
</dbReference>
<dbReference type="GO" id="GO:0006432">
    <property type="term" value="P:phenylalanyl-tRNA aminoacylation"/>
    <property type="evidence" value="ECO:0007669"/>
    <property type="project" value="InterPro"/>
</dbReference>
<dbReference type="EC" id="6.1.1.20" evidence="5"/>
<evidence type="ECO:0000256" key="11">
    <source>
        <dbReference type="ARBA" id="ARBA00022741"/>
    </source>
</evidence>
<evidence type="ECO:0000256" key="14">
    <source>
        <dbReference type="ARBA" id="ARBA00022884"/>
    </source>
</evidence>
<evidence type="ECO:0000256" key="8">
    <source>
        <dbReference type="ARBA" id="ARBA00022555"/>
    </source>
</evidence>
<evidence type="ECO:0000256" key="16">
    <source>
        <dbReference type="ARBA" id="ARBA00023146"/>
    </source>
</evidence>
<dbReference type="GO" id="GO:0000049">
    <property type="term" value="F:tRNA binding"/>
    <property type="evidence" value="ECO:0007669"/>
    <property type="project" value="UniProtKB-KW"/>
</dbReference>
<dbReference type="InterPro" id="IPR020825">
    <property type="entry name" value="Phe-tRNA_synthase-like_B3/B4"/>
</dbReference>
<evidence type="ECO:0000256" key="18">
    <source>
        <dbReference type="ARBA" id="ARBA00049255"/>
    </source>
</evidence>
<dbReference type="InterPro" id="IPR009061">
    <property type="entry name" value="DNA-bd_dom_put_sf"/>
</dbReference>
<feature type="domain" description="TRNA-binding" evidence="19">
    <location>
        <begin position="1"/>
        <end position="104"/>
    </location>
</feature>
<dbReference type="FunFam" id="3.30.56.10:FF:000002">
    <property type="entry name" value="Phenylalanine--tRNA ligase beta subunit"/>
    <property type="match status" value="1"/>
</dbReference>
<feature type="domain" description="B5" evidence="20">
    <location>
        <begin position="355"/>
        <end position="430"/>
    </location>
</feature>
<keyword evidence="15" id="KW-0648">Protein biosynthesis</keyword>
<dbReference type="NCBIfam" id="TIGR00472">
    <property type="entry name" value="pheT_bact"/>
    <property type="match status" value="1"/>
</dbReference>
<dbReference type="Gene3D" id="3.30.930.10">
    <property type="entry name" value="Bira Bifunctional Protein, Domain 2"/>
    <property type="match status" value="1"/>
</dbReference>
<comment type="catalytic activity">
    <reaction evidence="18">
        <text>tRNA(Phe) + L-phenylalanine + ATP = L-phenylalanyl-tRNA(Phe) + AMP + diphosphate + H(+)</text>
        <dbReference type="Rhea" id="RHEA:19413"/>
        <dbReference type="Rhea" id="RHEA-COMP:9668"/>
        <dbReference type="Rhea" id="RHEA-COMP:9699"/>
        <dbReference type="ChEBI" id="CHEBI:15378"/>
        <dbReference type="ChEBI" id="CHEBI:30616"/>
        <dbReference type="ChEBI" id="CHEBI:33019"/>
        <dbReference type="ChEBI" id="CHEBI:58095"/>
        <dbReference type="ChEBI" id="CHEBI:78442"/>
        <dbReference type="ChEBI" id="CHEBI:78531"/>
        <dbReference type="ChEBI" id="CHEBI:456215"/>
        <dbReference type="EC" id="6.1.1.20"/>
    </reaction>
</comment>
<evidence type="ECO:0000256" key="5">
    <source>
        <dbReference type="ARBA" id="ARBA00012814"/>
    </source>
</evidence>
<keyword evidence="14" id="KW-0694">RNA-binding</keyword>
<evidence type="ECO:0000256" key="4">
    <source>
        <dbReference type="ARBA" id="ARBA00011209"/>
    </source>
</evidence>
<dbReference type="Gene3D" id="2.40.50.140">
    <property type="entry name" value="Nucleic acid-binding proteins"/>
    <property type="match status" value="1"/>
</dbReference>
<dbReference type="GO" id="GO:0005524">
    <property type="term" value="F:ATP binding"/>
    <property type="evidence" value="ECO:0007669"/>
    <property type="project" value="UniProtKB-KW"/>
</dbReference>
<keyword evidence="16 21" id="KW-0030">Aminoacyl-tRNA synthetase</keyword>
<evidence type="ECO:0000256" key="6">
    <source>
        <dbReference type="ARBA" id="ARBA00017032"/>
    </source>
</evidence>
<evidence type="ECO:0000256" key="9">
    <source>
        <dbReference type="ARBA" id="ARBA00022598"/>
    </source>
</evidence>
<dbReference type="Pfam" id="PF03483">
    <property type="entry name" value="B3_4"/>
    <property type="match status" value="1"/>
</dbReference>
<dbReference type="CDD" id="cd02796">
    <property type="entry name" value="tRNA_bind_bactPheRS"/>
    <property type="match status" value="1"/>
</dbReference>
<keyword evidence="10" id="KW-0479">Metal-binding</keyword>
<keyword evidence="7" id="KW-0963">Cytoplasm</keyword>
<organism evidence="21">
    <name type="scientific">sediment metagenome</name>
    <dbReference type="NCBI Taxonomy" id="749907"/>
    <lineage>
        <taxon>unclassified sequences</taxon>
        <taxon>metagenomes</taxon>
        <taxon>ecological metagenomes</taxon>
    </lineage>
</organism>
<dbReference type="SUPFAM" id="SSF56037">
    <property type="entry name" value="PheT/TilS domain"/>
    <property type="match status" value="1"/>
</dbReference>
<dbReference type="FunFam" id="3.50.40.10:FF:000001">
    <property type="entry name" value="Phenylalanine--tRNA ligase beta subunit"/>
    <property type="match status" value="1"/>
</dbReference>
<dbReference type="NCBIfam" id="NF045760">
    <property type="entry name" value="YtpR"/>
    <property type="match status" value="1"/>
</dbReference>
<proteinExistence type="inferred from homology"/>
<dbReference type="SUPFAM" id="SSF55681">
    <property type="entry name" value="Class II aaRS and biotin synthetases"/>
    <property type="match status" value="1"/>
</dbReference>
<dbReference type="FunFam" id="2.40.50.140:FF:000045">
    <property type="entry name" value="Phenylalanine--tRNA ligase beta subunit"/>
    <property type="match status" value="1"/>
</dbReference>
<evidence type="ECO:0000256" key="1">
    <source>
        <dbReference type="ARBA" id="ARBA00001946"/>
    </source>
</evidence>
<dbReference type="AlphaFoldDB" id="D9PMA3"/>
<evidence type="ECO:0000256" key="2">
    <source>
        <dbReference type="ARBA" id="ARBA00004496"/>
    </source>
</evidence>
<dbReference type="GO" id="GO:0004826">
    <property type="term" value="F:phenylalanine-tRNA ligase activity"/>
    <property type="evidence" value="ECO:0007669"/>
    <property type="project" value="UniProtKB-EC"/>
</dbReference>
<evidence type="ECO:0000256" key="17">
    <source>
        <dbReference type="ARBA" id="ARBA00033189"/>
    </source>
</evidence>
<evidence type="ECO:0000256" key="7">
    <source>
        <dbReference type="ARBA" id="ARBA00022490"/>
    </source>
</evidence>
<protein>
    <recommendedName>
        <fullName evidence="6">Phenylalanine--tRNA ligase beta subunit</fullName>
        <ecNumber evidence="5">6.1.1.20</ecNumber>
    </recommendedName>
    <alternativeName>
        <fullName evidence="17">Phenylalanyl-tRNA synthetase beta subunit</fullName>
    </alternativeName>
</protein>
<reference evidence="21" key="1">
    <citation type="submission" date="2010-07" db="EMBL/GenBank/DDBJ databases">
        <authorList>
            <consortium name="CONSOLIDER consortium CSD2007-00005"/>
            <person name="Guazzaroni M.-E."/>
            <person name="Richter M."/>
            <person name="Garcia-Salamanca A."/>
            <person name="Yarza P."/>
            <person name="Ferrer M."/>
        </authorList>
    </citation>
    <scope>NUCLEOTIDE SEQUENCE</scope>
</reference>
<keyword evidence="12" id="KW-0067">ATP-binding</keyword>
<dbReference type="PANTHER" id="PTHR10947:SF0">
    <property type="entry name" value="PHENYLALANINE--TRNA LIGASE BETA SUBUNIT"/>
    <property type="match status" value="1"/>
</dbReference>
<comment type="subunit">
    <text evidence="4">Tetramer of two alpha and two beta subunits.</text>
</comment>
<dbReference type="PROSITE" id="PS50886">
    <property type="entry name" value="TRBD"/>
    <property type="match status" value="1"/>
</dbReference>
<dbReference type="Pfam" id="PF01588">
    <property type="entry name" value="tRNA_bind"/>
    <property type="match status" value="1"/>
</dbReference>
<evidence type="ECO:0000256" key="3">
    <source>
        <dbReference type="ARBA" id="ARBA00008653"/>
    </source>
</evidence>
<comment type="subcellular location">
    <subcellularLocation>
        <location evidence="2">Cytoplasm</location>
    </subcellularLocation>
</comment>
<dbReference type="InterPro" id="IPR045864">
    <property type="entry name" value="aa-tRNA-synth_II/BPL/LPL"/>
</dbReference>
<dbReference type="InterPro" id="IPR005147">
    <property type="entry name" value="tRNA_synthase_B5-dom"/>
</dbReference>